<evidence type="ECO:0000256" key="1">
    <source>
        <dbReference type="SAM" id="MobiDB-lite"/>
    </source>
</evidence>
<organism evidence="2 3">
    <name type="scientific">Amycolatopsis methanolica 239</name>
    <dbReference type="NCBI Taxonomy" id="1068978"/>
    <lineage>
        <taxon>Bacteria</taxon>
        <taxon>Bacillati</taxon>
        <taxon>Actinomycetota</taxon>
        <taxon>Actinomycetes</taxon>
        <taxon>Pseudonocardiales</taxon>
        <taxon>Pseudonocardiaceae</taxon>
        <taxon>Amycolatopsis</taxon>
        <taxon>Amycolatopsis methanolica group</taxon>
    </lineage>
</organism>
<dbReference type="OrthoDB" id="3035510at2"/>
<reference evidence="2 3" key="1">
    <citation type="submission" date="2014-07" db="EMBL/GenBank/DDBJ databases">
        <title>Whole Genome Sequence of the Amycolatopsis methanolica 239.</title>
        <authorList>
            <person name="Tang B."/>
        </authorList>
    </citation>
    <scope>NUCLEOTIDE SEQUENCE [LARGE SCALE GENOMIC DNA]</scope>
    <source>
        <strain evidence="2 3">239</strain>
    </source>
</reference>
<feature type="region of interest" description="Disordered" evidence="1">
    <location>
        <begin position="1"/>
        <end position="29"/>
    </location>
</feature>
<evidence type="ECO:0000313" key="2">
    <source>
        <dbReference type="EMBL" id="AIJ23040.1"/>
    </source>
</evidence>
<proteinExistence type="predicted"/>
<name>A0A076MW98_AMYME</name>
<dbReference type="AlphaFoldDB" id="A0A076MW98"/>
<dbReference type="RefSeq" id="WP_017988038.1">
    <property type="nucleotide sequence ID" value="NZ_AQUL01000002.1"/>
</dbReference>
<dbReference type="Proteomes" id="UP000062973">
    <property type="component" value="Chromosome"/>
</dbReference>
<dbReference type="KEGG" id="amq:AMETH_2948"/>
<sequence length="84" mass="9455">MTQIDERTGERTEQRTAEDEGSEDREPTAAEVLARRRDDVFLPKAEAIPEEFPSLRNISAGFIFGGVQHLVGPSEVRSRRSDKI</sequence>
<dbReference type="EMBL" id="CP009110">
    <property type="protein sequence ID" value="AIJ23040.1"/>
    <property type="molecule type" value="Genomic_DNA"/>
</dbReference>
<accession>A0A076MW98</accession>
<evidence type="ECO:0000313" key="3">
    <source>
        <dbReference type="Proteomes" id="UP000062973"/>
    </source>
</evidence>
<keyword evidence="3" id="KW-1185">Reference proteome</keyword>
<dbReference type="HOGENOM" id="CLU_2520333_0_0_11"/>
<gene>
    <name evidence="2" type="ORF">AMETH_2948</name>
</gene>
<protein>
    <submittedName>
        <fullName evidence="2">Uncharacterized protein</fullName>
    </submittedName>
</protein>
<dbReference type="PATRIC" id="fig|1068978.7.peg.3146"/>